<accession>A0A2A3ERX4</accession>
<evidence type="ECO:0000256" key="4">
    <source>
        <dbReference type="SAM" id="Coils"/>
    </source>
</evidence>
<dbReference type="PANTHER" id="PTHR43804:SF7">
    <property type="entry name" value="LD18447P"/>
    <property type="match status" value="1"/>
</dbReference>
<dbReference type="Proteomes" id="UP000242457">
    <property type="component" value="Unassembled WGS sequence"/>
</dbReference>
<dbReference type="Pfam" id="PF03462">
    <property type="entry name" value="PCRF"/>
    <property type="match status" value="1"/>
</dbReference>
<keyword evidence="3" id="KW-0648">Protein biosynthesis</keyword>
<proteinExistence type="inferred from homology"/>
<dbReference type="InterPro" id="IPR050057">
    <property type="entry name" value="Prokaryotic/Mito_RF"/>
</dbReference>
<dbReference type="SUPFAM" id="SSF75620">
    <property type="entry name" value="Release factor"/>
    <property type="match status" value="1"/>
</dbReference>
<protein>
    <submittedName>
        <fullName evidence="6">Peptide chain release factor</fullName>
    </submittedName>
</protein>
<dbReference type="GO" id="GO:0003747">
    <property type="term" value="F:translation release factor activity"/>
    <property type="evidence" value="ECO:0007669"/>
    <property type="project" value="InterPro"/>
</dbReference>
<dbReference type="InterPro" id="IPR000352">
    <property type="entry name" value="Pep_chain_release_fac_I"/>
</dbReference>
<evidence type="ECO:0000256" key="1">
    <source>
        <dbReference type="ARBA" id="ARBA00010835"/>
    </source>
</evidence>
<evidence type="ECO:0000256" key="2">
    <source>
        <dbReference type="ARBA" id="ARBA00022481"/>
    </source>
</evidence>
<organism evidence="6 7">
    <name type="scientific">Apis cerana cerana</name>
    <name type="common">Oriental honeybee</name>
    <dbReference type="NCBI Taxonomy" id="94128"/>
    <lineage>
        <taxon>Eukaryota</taxon>
        <taxon>Metazoa</taxon>
        <taxon>Ecdysozoa</taxon>
        <taxon>Arthropoda</taxon>
        <taxon>Hexapoda</taxon>
        <taxon>Insecta</taxon>
        <taxon>Pterygota</taxon>
        <taxon>Neoptera</taxon>
        <taxon>Endopterygota</taxon>
        <taxon>Hymenoptera</taxon>
        <taxon>Apocrita</taxon>
        <taxon>Aculeata</taxon>
        <taxon>Apoidea</taxon>
        <taxon>Anthophila</taxon>
        <taxon>Apidae</taxon>
        <taxon>Apis</taxon>
    </lineage>
</organism>
<evidence type="ECO:0000256" key="3">
    <source>
        <dbReference type="ARBA" id="ARBA00022917"/>
    </source>
</evidence>
<dbReference type="PROSITE" id="PS00745">
    <property type="entry name" value="RF_PROK_I"/>
    <property type="match status" value="1"/>
</dbReference>
<dbReference type="SMART" id="SM00937">
    <property type="entry name" value="PCRF"/>
    <property type="match status" value="1"/>
</dbReference>
<keyword evidence="4" id="KW-0175">Coiled coil</keyword>
<comment type="similarity">
    <text evidence="1">Belongs to the prokaryotic/mitochondrial release factor family.</text>
</comment>
<dbReference type="FunFam" id="3.30.160.20:FF:000004">
    <property type="entry name" value="Peptide chain release factor 1"/>
    <property type="match status" value="1"/>
</dbReference>
<feature type="coiled-coil region" evidence="4">
    <location>
        <begin position="133"/>
        <end position="160"/>
    </location>
</feature>
<dbReference type="AlphaFoldDB" id="A0A2A3ERX4"/>
<evidence type="ECO:0000313" key="6">
    <source>
        <dbReference type="EMBL" id="PBC33966.1"/>
    </source>
</evidence>
<feature type="domain" description="Prokaryotic-type class I peptide chain release factors" evidence="5">
    <location>
        <begin position="296"/>
        <end position="312"/>
    </location>
</feature>
<dbReference type="InterPro" id="IPR005139">
    <property type="entry name" value="PCRF"/>
</dbReference>
<dbReference type="GO" id="GO:0005737">
    <property type="term" value="C:cytoplasm"/>
    <property type="evidence" value="ECO:0007669"/>
    <property type="project" value="UniProtKB-ARBA"/>
</dbReference>
<dbReference type="EMBL" id="KZ288194">
    <property type="protein sequence ID" value="PBC33966.1"/>
    <property type="molecule type" value="Genomic_DNA"/>
</dbReference>
<evidence type="ECO:0000259" key="5">
    <source>
        <dbReference type="PROSITE" id="PS00745"/>
    </source>
</evidence>
<keyword evidence="2" id="KW-0488">Methylation</keyword>
<keyword evidence="7" id="KW-1185">Reference proteome</keyword>
<sequence length="436" mass="50779">MVAQSIVTNREKLRHHSQLNISFFYIQYMSFFISNFMEILTSHVNMNILYFKLDNLGYPLFFNKQVSVIYNLFNSKSSLSIIDANIEKYLNHLMNAYQNEDEKKGNIFEILKLPEIPSLLDEKIKIIENIKNLDDLISGNEELKNLAKEEELTYAQQLLEIDEQILNIIIKYIDVEQYDNIIMEIVPGVGGQEAMLFTKDLLNMYINYFDHIGFNYEILELNNEINGLRKVTLLISDINAFKKLKYESGVHRVQRIPATEKSGRLHTSTAVVTILPEPKDVDIKLEEKDLIIESKRASGAGGQHVNTTDSAIRITHIPTGIIVNCQTNRSQIKNRQFALKKLKSILYQEQLNKQVSFINQLRKKQIGKRLRNEKIRTYNFNQDRVTDHRISNGTMYNLKEFMENGTGLEILEDRLYKDMQSKIKLEIIQDMLSQLK</sequence>
<dbReference type="InterPro" id="IPR045853">
    <property type="entry name" value="Pep_chain_release_fac_I_sf"/>
</dbReference>
<reference evidence="6 7" key="1">
    <citation type="submission" date="2014-07" db="EMBL/GenBank/DDBJ databases">
        <title>Genomic and transcriptomic analysis on Apis cerana provide comprehensive insights into honey bee biology.</title>
        <authorList>
            <person name="Diao Q."/>
            <person name="Sun L."/>
            <person name="Zheng H."/>
            <person name="Zheng H."/>
            <person name="Xu S."/>
            <person name="Wang S."/>
            <person name="Zeng Z."/>
            <person name="Hu F."/>
            <person name="Su S."/>
            <person name="Wu J."/>
        </authorList>
    </citation>
    <scope>NUCLEOTIDE SEQUENCE [LARGE SCALE GENOMIC DNA]</scope>
    <source>
        <tissue evidence="6">Pupae without intestine</tissue>
    </source>
</reference>
<evidence type="ECO:0000313" key="7">
    <source>
        <dbReference type="Proteomes" id="UP000242457"/>
    </source>
</evidence>
<gene>
    <name evidence="6" type="ORF">APICC_08357</name>
</gene>
<dbReference type="Pfam" id="PF00472">
    <property type="entry name" value="RF-1"/>
    <property type="match status" value="1"/>
</dbReference>
<dbReference type="OrthoDB" id="2019491at2759"/>
<dbReference type="Gene3D" id="3.30.70.1660">
    <property type="match status" value="1"/>
</dbReference>
<dbReference type="Gene3D" id="3.30.160.20">
    <property type="match status" value="1"/>
</dbReference>
<name>A0A2A3ERX4_APICC</name>
<dbReference type="PANTHER" id="PTHR43804">
    <property type="entry name" value="LD18447P"/>
    <property type="match status" value="1"/>
</dbReference>
<dbReference type="STRING" id="94128.A0A2A3ERX4"/>